<dbReference type="Ensembl" id="ENSEEET00000019798.2">
    <property type="protein sequence ID" value="ENSEEEP00000019583.2"/>
    <property type="gene ID" value="ENSEEEG00000009596.2"/>
</dbReference>
<evidence type="ECO:0000259" key="2">
    <source>
        <dbReference type="Pfam" id="PF16092"/>
    </source>
</evidence>
<evidence type="ECO:0000313" key="3">
    <source>
        <dbReference type="Ensembl" id="ENSEEEP00000019583.2"/>
    </source>
</evidence>
<reference evidence="3" key="3">
    <citation type="submission" date="2020-05" db="EMBL/GenBank/DDBJ databases">
        <title>Electrophorus electricus (electric eel) genome, fEleEle1, primary haplotype.</title>
        <authorList>
            <person name="Myers G."/>
            <person name="Meyer A."/>
            <person name="Fedrigo O."/>
            <person name="Formenti G."/>
            <person name="Rhie A."/>
            <person name="Tracey A."/>
            <person name="Sims Y."/>
            <person name="Jarvis E.D."/>
        </authorList>
    </citation>
    <scope>NUCLEOTIDE SEQUENCE [LARGE SCALE GENOMIC DNA]</scope>
</reference>
<keyword evidence="4" id="KW-1185">Reference proteome</keyword>
<name>A0A4W4F6L4_ELEEL</name>
<feature type="domain" description="Cilia- and flagella-associated protein 61 N-terminal" evidence="2">
    <location>
        <begin position="43"/>
        <end position="130"/>
    </location>
</feature>
<reference evidence="4" key="1">
    <citation type="journal article" date="2014" name="Science">
        <title>Nonhuman genetics. Genomic basis for the convergent evolution of electric organs.</title>
        <authorList>
            <person name="Gallant J.R."/>
            <person name="Traeger L.L."/>
            <person name="Volkening J.D."/>
            <person name="Moffett H."/>
            <person name="Chen P.H."/>
            <person name="Novina C.D."/>
            <person name="Phillips G.N.Jr."/>
            <person name="Anand R."/>
            <person name="Wells G.B."/>
            <person name="Pinch M."/>
            <person name="Guth R."/>
            <person name="Unguez G.A."/>
            <person name="Albert J.S."/>
            <person name="Zakon H.H."/>
            <person name="Samanta M.P."/>
            <person name="Sussman M.R."/>
        </authorList>
    </citation>
    <scope>NUCLEOTIDE SEQUENCE [LARGE SCALE GENOMIC DNA]</scope>
</reference>
<keyword evidence="1" id="KW-0812">Transmembrane</keyword>
<reference evidence="3" key="4">
    <citation type="submission" date="2025-08" db="UniProtKB">
        <authorList>
            <consortium name="Ensembl"/>
        </authorList>
    </citation>
    <scope>IDENTIFICATION</scope>
</reference>
<keyword evidence="1" id="KW-1133">Transmembrane helix</keyword>
<dbReference type="InterPro" id="IPR032151">
    <property type="entry name" value="CFAP61_N"/>
</dbReference>
<dbReference type="AlphaFoldDB" id="A0A4W4F6L4"/>
<reference evidence="3" key="5">
    <citation type="submission" date="2025-09" db="UniProtKB">
        <authorList>
            <consortium name="Ensembl"/>
        </authorList>
    </citation>
    <scope>IDENTIFICATION</scope>
</reference>
<reference evidence="4" key="2">
    <citation type="journal article" date="2017" name="Sci. Adv.">
        <title>A tail of two voltages: Proteomic comparison of the three electric organs of the electric eel.</title>
        <authorList>
            <person name="Traeger L.L."/>
            <person name="Sabat G."/>
            <person name="Barrett-Wilt G.A."/>
            <person name="Wells G.B."/>
            <person name="Sussman M.R."/>
        </authorList>
    </citation>
    <scope>NUCLEOTIDE SEQUENCE [LARGE SCALE GENOMIC DNA]</scope>
</reference>
<dbReference type="Proteomes" id="UP000314983">
    <property type="component" value="Chromosome 3"/>
</dbReference>
<evidence type="ECO:0000313" key="4">
    <source>
        <dbReference type="Proteomes" id="UP000314983"/>
    </source>
</evidence>
<accession>A0A4W4F6L4</accession>
<dbReference type="PANTHER" id="PTHR21178">
    <property type="entry name" value="CILIA- AND FLAGELLA-ASSOCIATED PROTEIN 61"/>
    <property type="match status" value="1"/>
</dbReference>
<organism evidence="3 4">
    <name type="scientific">Electrophorus electricus</name>
    <name type="common">Electric eel</name>
    <name type="synonym">Gymnotus electricus</name>
    <dbReference type="NCBI Taxonomy" id="8005"/>
    <lineage>
        <taxon>Eukaryota</taxon>
        <taxon>Metazoa</taxon>
        <taxon>Chordata</taxon>
        <taxon>Craniata</taxon>
        <taxon>Vertebrata</taxon>
        <taxon>Euteleostomi</taxon>
        <taxon>Actinopterygii</taxon>
        <taxon>Neopterygii</taxon>
        <taxon>Teleostei</taxon>
        <taxon>Ostariophysi</taxon>
        <taxon>Gymnotiformes</taxon>
        <taxon>Gymnotoidei</taxon>
        <taxon>Gymnotidae</taxon>
        <taxon>Electrophorus</taxon>
    </lineage>
</organism>
<protein>
    <recommendedName>
        <fullName evidence="2">Cilia- and flagella-associated protein 61 N-terminal domain-containing protein</fullName>
    </recommendedName>
</protein>
<dbReference type="InterPro" id="IPR038884">
    <property type="entry name" value="CFAP61"/>
</dbReference>
<dbReference type="Pfam" id="PF16092">
    <property type="entry name" value="CFAP61_N"/>
    <property type="match status" value="1"/>
</dbReference>
<proteinExistence type="predicted"/>
<feature type="transmembrane region" description="Helical" evidence="1">
    <location>
        <begin position="34"/>
        <end position="51"/>
    </location>
</feature>
<dbReference type="PANTHER" id="PTHR21178:SF8">
    <property type="entry name" value="CILIA- AND FLAGELLA-ASSOCIATED PROTEIN 61"/>
    <property type="match status" value="1"/>
</dbReference>
<sequence>RNKIKFWLTQFSWTIPLVTWWIKRHVLFTVTRLIFHSIAFFLLESALMGIFEPMPCVKDGVQCAAFVCHRHNHCPRLHIRRARVEDHDDLTNVLAEQSMALEASYGPYFLAELIEAQDETNHVAICEVSSACTHRTTNIHLLDAGFTNMKPRLGSI</sequence>
<evidence type="ECO:0000256" key="1">
    <source>
        <dbReference type="SAM" id="Phobius"/>
    </source>
</evidence>
<dbReference type="GeneTree" id="ENSGT00390000004987"/>
<keyword evidence="1" id="KW-0472">Membrane</keyword>